<reference evidence="4 5" key="1">
    <citation type="submission" date="2019-06" db="EMBL/GenBank/DDBJ databases">
        <authorList>
            <person name="Lee I."/>
            <person name="Jang G.I."/>
            <person name="Hwang C.Y."/>
        </authorList>
    </citation>
    <scope>NUCLEOTIDE SEQUENCE [LARGE SCALE GENOMIC DNA]</scope>
    <source>
        <strain evidence="4 5">PAMC 28131</strain>
    </source>
</reference>
<dbReference type="GO" id="GO:0004340">
    <property type="term" value="F:glucokinase activity"/>
    <property type="evidence" value="ECO:0007669"/>
    <property type="project" value="UniProtKB-EC"/>
</dbReference>
<dbReference type="EMBL" id="VFSU01000032">
    <property type="protein sequence ID" value="TPE59128.1"/>
    <property type="molecule type" value="Genomic_DNA"/>
</dbReference>
<comment type="similarity">
    <text evidence="3">Belongs to the bacterial glucokinase family.</text>
</comment>
<dbReference type="InterPro" id="IPR050201">
    <property type="entry name" value="Bacterial_glucokinase"/>
</dbReference>
<dbReference type="PANTHER" id="PTHR47690:SF1">
    <property type="entry name" value="GLUCOKINASE"/>
    <property type="match status" value="1"/>
</dbReference>
<dbReference type="Pfam" id="PF02685">
    <property type="entry name" value="Glucokinase"/>
    <property type="match status" value="1"/>
</dbReference>
<dbReference type="Gene3D" id="3.40.367.20">
    <property type="match status" value="1"/>
</dbReference>
<dbReference type="EC" id="2.7.1.2" evidence="4"/>
<dbReference type="OrthoDB" id="9800595at2"/>
<comment type="caution">
    <text evidence="4">The sequence shown here is derived from an EMBL/GenBank/DDBJ whole genome shotgun (WGS) entry which is preliminary data.</text>
</comment>
<evidence type="ECO:0000256" key="3">
    <source>
        <dbReference type="RuleBase" id="RU004046"/>
    </source>
</evidence>
<dbReference type="SUPFAM" id="SSF53067">
    <property type="entry name" value="Actin-like ATPase domain"/>
    <property type="match status" value="1"/>
</dbReference>
<dbReference type="InterPro" id="IPR043129">
    <property type="entry name" value="ATPase_NBD"/>
</dbReference>
<dbReference type="InterPro" id="IPR003836">
    <property type="entry name" value="Glucokinase"/>
</dbReference>
<dbReference type="GO" id="GO:0005536">
    <property type="term" value="F:D-glucose binding"/>
    <property type="evidence" value="ECO:0007669"/>
    <property type="project" value="InterPro"/>
</dbReference>
<dbReference type="NCBIfam" id="NF009073">
    <property type="entry name" value="PRK12408.1"/>
    <property type="match status" value="1"/>
</dbReference>
<dbReference type="RefSeq" id="WP_140929263.1">
    <property type="nucleotide sequence ID" value="NZ_VFSU01000032.1"/>
</dbReference>
<dbReference type="GO" id="GO:0005829">
    <property type="term" value="C:cytosol"/>
    <property type="evidence" value="ECO:0007669"/>
    <property type="project" value="TreeGrafter"/>
</dbReference>
<accession>A0A501XER0</accession>
<dbReference type="PANTHER" id="PTHR47690">
    <property type="entry name" value="GLUCOKINASE"/>
    <property type="match status" value="1"/>
</dbReference>
<organism evidence="4 5">
    <name type="scientific">Sandaracinobacter neustonicus</name>
    <dbReference type="NCBI Taxonomy" id="1715348"/>
    <lineage>
        <taxon>Bacteria</taxon>
        <taxon>Pseudomonadati</taxon>
        <taxon>Pseudomonadota</taxon>
        <taxon>Alphaproteobacteria</taxon>
        <taxon>Sphingomonadales</taxon>
        <taxon>Sphingosinicellaceae</taxon>
        <taxon>Sandaracinobacter</taxon>
    </lineage>
</organism>
<keyword evidence="1 4" id="KW-0808">Transferase</keyword>
<evidence type="ECO:0000256" key="1">
    <source>
        <dbReference type="ARBA" id="ARBA00022679"/>
    </source>
</evidence>
<sequence>MELITADIGGTHCRFAIATRQADGAISLSEIAKLKVAEHASLQSAFETYRAGLGREVPAHAAIALAAPTDVELITLANNPWVIRPALAAERLGLKSVMFINDFAAVAHAVAKCGTDELEWIAGPHEGLPDEGVVSVIGPGTGLGVAILLTGAQPRVIATEGGHVDYAPLDSLEDQILQQLRKRFRRVSVERIVSGSGFANVHSALAAIEGRAVPHRDDSALWKAALEDKDALAQSAFDRWCLALGAVVGDLALAQGAEAVVLAGGMLPRVRHLLGPSGFHSRFTAKGRFEARMTAIPILHITHPEPGLLGAAAARFAKEQL</sequence>
<dbReference type="CDD" id="cd24008">
    <property type="entry name" value="ASKHA_NBD_GLK"/>
    <property type="match status" value="1"/>
</dbReference>
<dbReference type="Gene3D" id="3.30.420.40">
    <property type="match status" value="1"/>
</dbReference>
<name>A0A501XER0_9SPHN</name>
<evidence type="ECO:0000256" key="2">
    <source>
        <dbReference type="ARBA" id="ARBA00022777"/>
    </source>
</evidence>
<protein>
    <submittedName>
        <fullName evidence="4">Glucokinase</fullName>
        <ecNumber evidence="4">2.7.1.2</ecNumber>
    </submittedName>
</protein>
<dbReference type="Proteomes" id="UP000319897">
    <property type="component" value="Unassembled WGS sequence"/>
</dbReference>
<keyword evidence="5" id="KW-1185">Reference proteome</keyword>
<dbReference type="GO" id="GO:0006096">
    <property type="term" value="P:glycolytic process"/>
    <property type="evidence" value="ECO:0007669"/>
    <property type="project" value="InterPro"/>
</dbReference>
<keyword evidence="2 4" id="KW-0418">Kinase</keyword>
<evidence type="ECO:0000313" key="4">
    <source>
        <dbReference type="EMBL" id="TPE59128.1"/>
    </source>
</evidence>
<evidence type="ECO:0000313" key="5">
    <source>
        <dbReference type="Proteomes" id="UP000319897"/>
    </source>
</evidence>
<proteinExistence type="inferred from homology"/>
<dbReference type="AlphaFoldDB" id="A0A501XER0"/>
<gene>
    <name evidence="4" type="ORF">FJQ54_15175</name>
</gene>
<dbReference type="GO" id="GO:0005524">
    <property type="term" value="F:ATP binding"/>
    <property type="evidence" value="ECO:0007669"/>
    <property type="project" value="InterPro"/>
</dbReference>